<reference evidence="2 3" key="1">
    <citation type="submission" date="2022-12" db="EMBL/GenBank/DDBJ databases">
        <title>Draft genome sequence of Paenibacillus sp. dW9.</title>
        <authorList>
            <person name="Choi E.-W."/>
            <person name="Kim D.-U."/>
        </authorList>
    </citation>
    <scope>NUCLEOTIDE SEQUENCE [LARGE SCALE GENOMIC DNA]</scope>
    <source>
        <strain evidence="3">dW9</strain>
    </source>
</reference>
<proteinExistence type="predicted"/>
<evidence type="ECO:0000313" key="2">
    <source>
        <dbReference type="EMBL" id="MCZ8514440.1"/>
    </source>
</evidence>
<accession>A0ABT4QC37</accession>
<feature type="region of interest" description="Disordered" evidence="1">
    <location>
        <begin position="1"/>
        <end position="54"/>
    </location>
</feature>
<keyword evidence="3" id="KW-1185">Reference proteome</keyword>
<comment type="caution">
    <text evidence="2">The sequence shown here is derived from an EMBL/GenBank/DDBJ whole genome shotgun (WGS) entry which is preliminary data.</text>
</comment>
<feature type="compositionally biased region" description="Basic and acidic residues" evidence="1">
    <location>
        <begin position="1"/>
        <end position="10"/>
    </location>
</feature>
<sequence length="54" mass="5980">MSSQEQDRLNETQMTDEQYRGALRAFANAAPDMASQAHLDLERQPGGEPDAAMK</sequence>
<gene>
    <name evidence="2" type="ORF">O9H85_18845</name>
</gene>
<dbReference type="Proteomes" id="UP001527882">
    <property type="component" value="Unassembled WGS sequence"/>
</dbReference>
<name>A0ABT4QC37_9BACL</name>
<dbReference type="RefSeq" id="WP_269882968.1">
    <property type="nucleotide sequence ID" value="NZ_JAQAGZ010000012.1"/>
</dbReference>
<dbReference type="EMBL" id="JAQAGZ010000012">
    <property type="protein sequence ID" value="MCZ8514440.1"/>
    <property type="molecule type" value="Genomic_DNA"/>
</dbReference>
<organism evidence="2 3">
    <name type="scientific">Paenibacillus gyeongsangnamensis</name>
    <dbReference type="NCBI Taxonomy" id="3388067"/>
    <lineage>
        <taxon>Bacteria</taxon>
        <taxon>Bacillati</taxon>
        <taxon>Bacillota</taxon>
        <taxon>Bacilli</taxon>
        <taxon>Bacillales</taxon>
        <taxon>Paenibacillaceae</taxon>
        <taxon>Paenibacillus</taxon>
    </lineage>
</organism>
<protein>
    <submittedName>
        <fullName evidence="2">Uncharacterized protein</fullName>
    </submittedName>
</protein>
<evidence type="ECO:0000256" key="1">
    <source>
        <dbReference type="SAM" id="MobiDB-lite"/>
    </source>
</evidence>
<evidence type="ECO:0000313" key="3">
    <source>
        <dbReference type="Proteomes" id="UP001527882"/>
    </source>
</evidence>
<feature type="compositionally biased region" description="Basic and acidic residues" evidence="1">
    <location>
        <begin position="39"/>
        <end position="54"/>
    </location>
</feature>